<evidence type="ECO:0008006" key="3">
    <source>
        <dbReference type="Google" id="ProtNLM"/>
    </source>
</evidence>
<evidence type="ECO:0000313" key="1">
    <source>
        <dbReference type="EMBL" id="AFY27369.1"/>
    </source>
</evidence>
<dbReference type="HOGENOM" id="CLU_867966_0_0_3"/>
<proteinExistence type="predicted"/>
<evidence type="ECO:0000313" key="2">
    <source>
        <dbReference type="Proteomes" id="UP000010388"/>
    </source>
</evidence>
<name>K9P4A6_CYAGP</name>
<reference evidence="2" key="1">
    <citation type="journal article" date="2013" name="Proc. Natl. Acad. Sci. U.S.A.">
        <title>Improving the coverage of the cyanobacterial phylum using diversity-driven genome sequencing.</title>
        <authorList>
            <person name="Shih P.M."/>
            <person name="Wu D."/>
            <person name="Latifi A."/>
            <person name="Axen S.D."/>
            <person name="Fewer D.P."/>
            <person name="Talla E."/>
            <person name="Calteau A."/>
            <person name="Cai F."/>
            <person name="Tandeau de Marsac N."/>
            <person name="Rippka R."/>
            <person name="Herdman M."/>
            <person name="Sivonen K."/>
            <person name="Coursin T."/>
            <person name="Laurent T."/>
            <person name="Goodwin L."/>
            <person name="Nolan M."/>
            <person name="Davenport K.W."/>
            <person name="Han C.S."/>
            <person name="Rubin E.M."/>
            <person name="Eisen J.A."/>
            <person name="Woyke T."/>
            <person name="Gugger M."/>
            <person name="Kerfeld C.A."/>
        </authorList>
    </citation>
    <scope>NUCLEOTIDE SEQUENCE [LARGE SCALE GENOMIC DNA]</scope>
    <source>
        <strain evidence="2">ATCC 27147 / PCC 6307</strain>
    </source>
</reference>
<dbReference type="RefSeq" id="WP_015107828.1">
    <property type="nucleotide sequence ID" value="NC_019675.1"/>
</dbReference>
<dbReference type="OrthoDB" id="964913at2"/>
<dbReference type="Proteomes" id="UP000010388">
    <property type="component" value="Chromosome"/>
</dbReference>
<sequence length="320" mass="35574">MPGQLRHLLAAGLAGYCVLLPQAGKSQEVARKAQEEVAIGPSDTIALYRNYRGTFMNTTYNIGGDVTLRFESDANGQVTGYINFSNKPGAQPICGAGSFQGIRNGRSLSLRFLSSDPDPGCSGYDQAWAFFISAVLSADGTRLENGSYQVNNSQAGVFQAAHLSNTTVSQAQNTKANTQRTPEELIKAVYKLNSQKRFWLPDQKKSFLIEYFDEDLANLFIRANECRKRAAACTLDFDPIVGSNAGNPERGFSDFEFQRLRPSPEVVVIQVSYTWYALSRKRRGKMIYHLRKTPQGWRISDIVNPDGYSIKSHLSQPFSR</sequence>
<dbReference type="AlphaFoldDB" id="K9P4A6"/>
<gene>
    <name evidence="1" type="ordered locus">Cyagr_0161</name>
</gene>
<organism evidence="1 2">
    <name type="scientific">Cyanobium gracile (strain ATCC 27147 / PCC 6307)</name>
    <dbReference type="NCBI Taxonomy" id="292564"/>
    <lineage>
        <taxon>Bacteria</taxon>
        <taxon>Bacillati</taxon>
        <taxon>Cyanobacteriota</taxon>
        <taxon>Cyanophyceae</taxon>
        <taxon>Synechococcales</taxon>
        <taxon>Prochlorococcaceae</taxon>
        <taxon>Cyanobium</taxon>
    </lineage>
</organism>
<accession>K9P4A6</accession>
<dbReference type="KEGG" id="cgc:Cyagr_0161"/>
<protein>
    <recommendedName>
        <fullName evidence="3">DUF3828 domain-containing protein</fullName>
    </recommendedName>
</protein>
<dbReference type="EMBL" id="CP003495">
    <property type="protein sequence ID" value="AFY27369.1"/>
    <property type="molecule type" value="Genomic_DNA"/>
</dbReference>